<dbReference type="Pfam" id="PF04961">
    <property type="entry name" value="FTCD_C"/>
    <property type="match status" value="1"/>
</dbReference>
<dbReference type="STRING" id="52694.ACWI_34530"/>
<dbReference type="EMBL" id="CP087994">
    <property type="protein sequence ID" value="UYO62143.1"/>
    <property type="molecule type" value="Genomic_DNA"/>
</dbReference>
<dbReference type="SUPFAM" id="SSF101262">
    <property type="entry name" value="Methenyltetrahydrofolate cyclohydrolase-like"/>
    <property type="match status" value="1"/>
</dbReference>
<dbReference type="RefSeq" id="WP_070372694.1">
    <property type="nucleotide sequence ID" value="NZ_CABIIK010000041.1"/>
</dbReference>
<dbReference type="EC" id="3.5.4.9" evidence="2"/>
<evidence type="ECO:0000313" key="7">
    <source>
        <dbReference type="Proteomes" id="UP001163550"/>
    </source>
</evidence>
<accession>A0A1F2PCK9</accession>
<evidence type="ECO:0000313" key="3">
    <source>
        <dbReference type="EMBL" id="TYC83959.1"/>
    </source>
</evidence>
<sequence>MEFDAVGTDLGSISEKKCTEFVEALYSKAAVPGGGGAAALVGAVGTALAGMVGNLTTGKKKYAEFEDDIQRILKEAQVLQDRLLAMIDEDAKNFLPLSKAYGLPKETEEEKAYKEKTLEECTKVACSIPLEIVEVCYKAVLLQEELVGKGSALAISDVACGVQCLRAAMISGWVNVLINIKTIKDADYVADVNNRVKPMLDKGVEICDRVYADVEKQLS</sequence>
<dbReference type="Proteomes" id="UP000322619">
    <property type="component" value="Unassembled WGS sequence"/>
</dbReference>
<evidence type="ECO:0000313" key="5">
    <source>
        <dbReference type="Proteomes" id="UP000176244"/>
    </source>
</evidence>
<dbReference type="AlphaFoldDB" id="A0A1F2PCK9"/>
<evidence type="ECO:0000313" key="4">
    <source>
        <dbReference type="EMBL" id="UYO62143.1"/>
    </source>
</evidence>
<reference evidence="4" key="3">
    <citation type="submission" date="2021-11" db="EMBL/GenBank/DDBJ databases">
        <title>Isoprene-degrading acetogen.</title>
        <authorList>
            <person name="Yang Y."/>
            <person name="Jin H."/>
            <person name="Yan J."/>
        </authorList>
    </citation>
    <scope>NUCLEOTIDE SEQUENCE</scope>
    <source>
        <strain evidence="4">Berkeley</strain>
    </source>
</reference>
<dbReference type="EMBL" id="VSLA01000028">
    <property type="protein sequence ID" value="TYC83959.1"/>
    <property type="molecule type" value="Genomic_DNA"/>
</dbReference>
<protein>
    <submittedName>
        <fullName evidence="3">Cyclodeaminase/cyclohydrolase family protein</fullName>
    </submittedName>
    <submittedName>
        <fullName evidence="2">Methenyltetrahydrofolate cyclohydrolase</fullName>
        <ecNumber evidence="2">3.5.4.9</ecNumber>
    </submittedName>
</protein>
<evidence type="ECO:0000313" key="2">
    <source>
        <dbReference type="EMBL" id="OFV69087.1"/>
    </source>
</evidence>
<name>A0A1F2PCK9_9FIRM</name>
<dbReference type="EMBL" id="LKEU01000047">
    <property type="protein sequence ID" value="OFV69087.1"/>
    <property type="molecule type" value="Genomic_DNA"/>
</dbReference>
<proteinExistence type="predicted"/>
<evidence type="ECO:0000313" key="6">
    <source>
        <dbReference type="Proteomes" id="UP000322619"/>
    </source>
</evidence>
<evidence type="ECO:0000259" key="1">
    <source>
        <dbReference type="Pfam" id="PF04961"/>
    </source>
</evidence>
<organism evidence="2 5">
    <name type="scientific">Acetobacterium wieringae</name>
    <dbReference type="NCBI Taxonomy" id="52694"/>
    <lineage>
        <taxon>Bacteria</taxon>
        <taxon>Bacillati</taxon>
        <taxon>Bacillota</taxon>
        <taxon>Clostridia</taxon>
        <taxon>Eubacteriales</taxon>
        <taxon>Eubacteriaceae</taxon>
        <taxon>Acetobacterium</taxon>
    </lineage>
</organism>
<feature type="domain" description="Cyclodeaminase/cyclohydrolase" evidence="1">
    <location>
        <begin position="18"/>
        <end position="197"/>
    </location>
</feature>
<keyword evidence="7" id="KW-1185">Reference proteome</keyword>
<dbReference type="InterPro" id="IPR036178">
    <property type="entry name" value="Formintransfe-cycloase-like_sf"/>
</dbReference>
<dbReference type="Proteomes" id="UP001163550">
    <property type="component" value="Chromosome"/>
</dbReference>
<keyword evidence="2" id="KW-0378">Hydrolase</keyword>
<dbReference type="InterPro" id="IPR007044">
    <property type="entry name" value="Cyclodeamin/CycHdrlase"/>
</dbReference>
<dbReference type="Gene3D" id="1.20.120.680">
    <property type="entry name" value="Formiminotetrahydrofolate cyclodeaminase monomer, up-and-down helical bundle"/>
    <property type="match status" value="1"/>
</dbReference>
<dbReference type="OrthoDB" id="7959174at2"/>
<dbReference type="Proteomes" id="UP000176244">
    <property type="component" value="Unassembled WGS sequence"/>
</dbReference>
<gene>
    <name evidence="2" type="primary">fchA</name>
    <name evidence="2" type="ORF">ACWI_34530</name>
    <name evidence="3" type="ORF">FXB42_15070</name>
    <name evidence="4" type="ORF">LNN31_15335</name>
</gene>
<reference evidence="2 5" key="1">
    <citation type="submission" date="2015-09" db="EMBL/GenBank/DDBJ databases">
        <title>Genome sequence of Acetobacterium wieringae DSM 1911.</title>
        <authorList>
            <person name="Poehlein A."/>
            <person name="Bengelsdorf F.R."/>
            <person name="Schiel-Bengelsdorf B."/>
            <person name="Duerre P."/>
            <person name="Daniel R."/>
        </authorList>
    </citation>
    <scope>NUCLEOTIDE SEQUENCE [LARGE SCALE GENOMIC DNA]</scope>
    <source>
        <strain evidence="2 5">DSM 1911</strain>
    </source>
</reference>
<dbReference type="GO" id="GO:0004477">
    <property type="term" value="F:methenyltetrahydrofolate cyclohydrolase activity"/>
    <property type="evidence" value="ECO:0007669"/>
    <property type="project" value="UniProtKB-EC"/>
</dbReference>
<reference evidence="3 6" key="2">
    <citation type="submission" date="2019-08" db="EMBL/GenBank/DDBJ databases">
        <title>Isolation and enrichment of carboxydotrophic bacteria from anaerobic sludge for the production of bio-based chemicals from syngas.</title>
        <authorList>
            <person name="Antares A.L."/>
            <person name="Moreira J."/>
            <person name="Diender M."/>
            <person name="Parshina S.N."/>
            <person name="Stams A.J.M."/>
            <person name="Alves M."/>
            <person name="Alves J.I."/>
            <person name="Sousa D.Z."/>
        </authorList>
    </citation>
    <scope>NUCLEOTIDE SEQUENCE [LARGE SCALE GENOMIC DNA]</scope>
    <source>
        <strain evidence="3 6">JM</strain>
    </source>
</reference>